<keyword evidence="1" id="KW-0812">Transmembrane</keyword>
<gene>
    <name evidence="3" type="ORF">GCM10009799_32710</name>
</gene>
<keyword evidence="1" id="KW-0472">Membrane</keyword>
<evidence type="ECO:0000313" key="4">
    <source>
        <dbReference type="Proteomes" id="UP001501585"/>
    </source>
</evidence>
<dbReference type="RefSeq" id="WP_344163429.1">
    <property type="nucleotide sequence ID" value="NZ_BAAAPC010000013.1"/>
</dbReference>
<accession>A0ABP5ER74</accession>
<feature type="domain" description="TadE-like" evidence="2">
    <location>
        <begin position="22"/>
        <end position="64"/>
    </location>
</feature>
<feature type="transmembrane region" description="Helical" evidence="1">
    <location>
        <begin position="25"/>
        <end position="51"/>
    </location>
</feature>
<dbReference type="Proteomes" id="UP001501585">
    <property type="component" value="Unassembled WGS sequence"/>
</dbReference>
<dbReference type="EMBL" id="BAAAPC010000013">
    <property type="protein sequence ID" value="GAA2003039.1"/>
    <property type="molecule type" value="Genomic_DNA"/>
</dbReference>
<evidence type="ECO:0000256" key="1">
    <source>
        <dbReference type="SAM" id="Phobius"/>
    </source>
</evidence>
<protein>
    <recommendedName>
        <fullName evidence="2">TadE-like domain-containing protein</fullName>
    </recommendedName>
</protein>
<evidence type="ECO:0000259" key="2">
    <source>
        <dbReference type="Pfam" id="PF07811"/>
    </source>
</evidence>
<reference evidence="4" key="1">
    <citation type="journal article" date="2019" name="Int. J. Syst. Evol. Microbiol.">
        <title>The Global Catalogue of Microorganisms (GCM) 10K type strain sequencing project: providing services to taxonomists for standard genome sequencing and annotation.</title>
        <authorList>
            <consortium name="The Broad Institute Genomics Platform"/>
            <consortium name="The Broad Institute Genome Sequencing Center for Infectious Disease"/>
            <person name="Wu L."/>
            <person name="Ma J."/>
        </authorList>
    </citation>
    <scope>NUCLEOTIDE SEQUENCE [LARGE SCALE GENOMIC DNA]</scope>
    <source>
        <strain evidence="4">JCM 15313</strain>
    </source>
</reference>
<name>A0ABP5ER74_9ACTN</name>
<sequence length="130" mass="14654">MKYLRPIRRGPLDERRRRDDRGSQFIEFAAYFPLLLIVAVMVMELFLGFLAMERMGNAARNGARVAAEYGTERGQSAARDSLPGWLDKAEVTTGRAGNGYYVDVEVRMPIMFPATGLDIPVSRRVNMPNL</sequence>
<evidence type="ECO:0000313" key="3">
    <source>
        <dbReference type="EMBL" id="GAA2003039.1"/>
    </source>
</evidence>
<dbReference type="InterPro" id="IPR012495">
    <property type="entry name" value="TadE-like_dom"/>
</dbReference>
<dbReference type="Pfam" id="PF07811">
    <property type="entry name" value="TadE"/>
    <property type="match status" value="1"/>
</dbReference>
<proteinExistence type="predicted"/>
<comment type="caution">
    <text evidence="3">The sequence shown here is derived from an EMBL/GenBank/DDBJ whole genome shotgun (WGS) entry which is preliminary data.</text>
</comment>
<keyword evidence="1" id="KW-1133">Transmembrane helix</keyword>
<organism evidence="3 4">
    <name type="scientific">Nocardiopsis rhodophaea</name>
    <dbReference type="NCBI Taxonomy" id="280238"/>
    <lineage>
        <taxon>Bacteria</taxon>
        <taxon>Bacillati</taxon>
        <taxon>Actinomycetota</taxon>
        <taxon>Actinomycetes</taxon>
        <taxon>Streptosporangiales</taxon>
        <taxon>Nocardiopsidaceae</taxon>
        <taxon>Nocardiopsis</taxon>
    </lineage>
</organism>
<keyword evidence="4" id="KW-1185">Reference proteome</keyword>